<dbReference type="AlphaFoldDB" id="A0AAQ3WA46"/>
<keyword evidence="1" id="KW-1133">Transmembrane helix</keyword>
<feature type="transmembrane region" description="Helical" evidence="1">
    <location>
        <begin position="6"/>
        <end position="24"/>
    </location>
</feature>
<accession>A0AAQ3WA46</accession>
<dbReference type="Proteomes" id="UP000194948">
    <property type="component" value="Chromosome"/>
</dbReference>
<evidence type="ECO:0000256" key="1">
    <source>
        <dbReference type="SAM" id="Phobius"/>
    </source>
</evidence>
<reference evidence="3" key="1">
    <citation type="submission" date="2017-05" db="EMBL/GenBank/DDBJ databases">
        <title>The Genome Sequence of EEnterococcus faecalis 9F2_4866.</title>
        <authorList>
            <consortium name="The Broad Institute Genomics Platform"/>
            <consortium name="The Broad Institute Genomic Center for Infectious Diseases"/>
            <person name="Earl A."/>
            <person name="Manson A."/>
            <person name="Schwartman J."/>
            <person name="Gilmore M."/>
            <person name="Abouelleil A."/>
            <person name="Cao P."/>
            <person name="Chapman S."/>
            <person name="Cusick C."/>
            <person name="Shea T."/>
            <person name="Young S."/>
            <person name="Neafsey D."/>
            <person name="Nusbaum C."/>
            <person name="Birren B."/>
        </authorList>
    </citation>
    <scope>NUCLEOTIDE SEQUENCE [LARGE SCALE GENOMIC DNA]</scope>
    <source>
        <strain evidence="3">7F3_DIV0205</strain>
    </source>
</reference>
<proteinExistence type="predicted"/>
<sequence>MDYIWLFYLGGIATVSLLIFLMTLSKDTFLLTKLRKSKSGFLLNFSLLFITLGDLGIIIYLFNLLREQIDLLS</sequence>
<name>A0AAQ3WA46_9ENTE</name>
<evidence type="ECO:0000313" key="3">
    <source>
        <dbReference type="Proteomes" id="UP000194948"/>
    </source>
</evidence>
<protein>
    <submittedName>
        <fullName evidence="2">Uncharacterized protein</fullName>
    </submittedName>
</protein>
<reference evidence="2 3" key="2">
    <citation type="submission" date="2024-03" db="EMBL/GenBank/DDBJ databases">
        <title>The Genome Sequence of Enterococcus sp. DIV0205d.</title>
        <authorList>
            <consortium name="The Broad Institute Genomics Platform"/>
            <consortium name="The Broad Institute Microbial Omics Core"/>
            <consortium name="The Broad Institute Genomic Center for Infectious Diseases"/>
            <person name="Earl A."/>
            <person name="Manson A."/>
            <person name="Gilmore M."/>
            <person name="Schwartman J."/>
            <person name="Shea T."/>
            <person name="Abouelleil A."/>
            <person name="Cao P."/>
            <person name="Chapman S."/>
            <person name="Cusick C."/>
            <person name="Young S."/>
            <person name="Neafsey D."/>
            <person name="Nusbaum C."/>
            <person name="Birren B."/>
        </authorList>
    </citation>
    <scope>NUCLEOTIDE SEQUENCE [LARGE SCALE GENOMIC DNA]</scope>
    <source>
        <strain evidence="2 3">7F3_DIV0205</strain>
    </source>
</reference>
<dbReference type="EMBL" id="CP147244">
    <property type="protein sequence ID" value="WYK01383.1"/>
    <property type="molecule type" value="Genomic_DNA"/>
</dbReference>
<evidence type="ECO:0000313" key="2">
    <source>
        <dbReference type="EMBL" id="WYK01383.1"/>
    </source>
</evidence>
<keyword evidence="3" id="KW-1185">Reference proteome</keyword>
<feature type="transmembrane region" description="Helical" evidence="1">
    <location>
        <begin position="45"/>
        <end position="65"/>
    </location>
</feature>
<organism evidence="2 3">
    <name type="scientific">Candidatus Enterococcus palustris</name>
    <dbReference type="NCBI Taxonomy" id="1834189"/>
    <lineage>
        <taxon>Bacteria</taxon>
        <taxon>Bacillati</taxon>
        <taxon>Bacillota</taxon>
        <taxon>Bacilli</taxon>
        <taxon>Lactobacillales</taxon>
        <taxon>Enterococcaceae</taxon>
        <taxon>Enterococcus</taxon>
    </lineage>
</organism>
<keyword evidence="1" id="KW-0472">Membrane</keyword>
<keyword evidence="1" id="KW-0812">Transmembrane</keyword>
<gene>
    <name evidence="2" type="ORF">A5821_002520</name>
</gene>